<feature type="compositionally biased region" description="Basic and acidic residues" evidence="10">
    <location>
        <begin position="626"/>
        <end position="638"/>
    </location>
</feature>
<evidence type="ECO:0000256" key="4">
    <source>
        <dbReference type="ARBA" id="ARBA00022737"/>
    </source>
</evidence>
<organism evidence="14 15">
    <name type="scientific">Rhipicephalus microplus</name>
    <name type="common">Cattle tick</name>
    <name type="synonym">Boophilus microplus</name>
    <dbReference type="NCBI Taxonomy" id="6941"/>
    <lineage>
        <taxon>Eukaryota</taxon>
        <taxon>Metazoa</taxon>
        <taxon>Ecdysozoa</taxon>
        <taxon>Arthropoda</taxon>
        <taxon>Chelicerata</taxon>
        <taxon>Arachnida</taxon>
        <taxon>Acari</taxon>
        <taxon>Parasitiformes</taxon>
        <taxon>Ixodida</taxon>
        <taxon>Ixodoidea</taxon>
        <taxon>Ixodidae</taxon>
        <taxon>Rhipicephalinae</taxon>
        <taxon>Rhipicephalus</taxon>
        <taxon>Boophilus</taxon>
    </lineage>
</organism>
<evidence type="ECO:0000313" key="14">
    <source>
        <dbReference type="EMBL" id="KAH8034903.1"/>
    </source>
</evidence>
<keyword evidence="4" id="KW-0677">Repeat</keyword>
<dbReference type="PROSITE" id="PS50056">
    <property type="entry name" value="TYR_PHOSPHATASE_2"/>
    <property type="match status" value="1"/>
</dbReference>
<dbReference type="EMBL" id="JABSTU010000003">
    <property type="protein sequence ID" value="KAH8034903.1"/>
    <property type="molecule type" value="Genomic_DNA"/>
</dbReference>
<dbReference type="PROSITE" id="PS50055">
    <property type="entry name" value="TYR_PHOSPHATASE_PTP"/>
    <property type="match status" value="1"/>
</dbReference>
<keyword evidence="8" id="KW-0472">Membrane</keyword>
<reference evidence="14" key="1">
    <citation type="journal article" date="2020" name="Cell">
        <title>Large-Scale Comparative Analyses of Tick Genomes Elucidate Their Genetic Diversity and Vector Capacities.</title>
        <authorList>
            <consortium name="Tick Genome and Microbiome Consortium (TIGMIC)"/>
            <person name="Jia N."/>
            <person name="Wang J."/>
            <person name="Shi W."/>
            <person name="Du L."/>
            <person name="Sun Y."/>
            <person name="Zhan W."/>
            <person name="Jiang J.F."/>
            <person name="Wang Q."/>
            <person name="Zhang B."/>
            <person name="Ji P."/>
            <person name="Bell-Sakyi L."/>
            <person name="Cui X.M."/>
            <person name="Yuan T.T."/>
            <person name="Jiang B.G."/>
            <person name="Yang W.F."/>
            <person name="Lam T.T."/>
            <person name="Chang Q.C."/>
            <person name="Ding S.J."/>
            <person name="Wang X.J."/>
            <person name="Zhu J.G."/>
            <person name="Ruan X.D."/>
            <person name="Zhao L."/>
            <person name="Wei J.T."/>
            <person name="Ye R.Z."/>
            <person name="Que T.C."/>
            <person name="Du C.H."/>
            <person name="Zhou Y.H."/>
            <person name="Cheng J.X."/>
            <person name="Dai P.F."/>
            <person name="Guo W.B."/>
            <person name="Han X.H."/>
            <person name="Huang E.J."/>
            <person name="Li L.F."/>
            <person name="Wei W."/>
            <person name="Gao Y.C."/>
            <person name="Liu J.Z."/>
            <person name="Shao H.Z."/>
            <person name="Wang X."/>
            <person name="Wang C.C."/>
            <person name="Yang T.C."/>
            <person name="Huo Q.B."/>
            <person name="Li W."/>
            <person name="Chen H.Y."/>
            <person name="Chen S.E."/>
            <person name="Zhou L.G."/>
            <person name="Ni X.B."/>
            <person name="Tian J.H."/>
            <person name="Sheng Y."/>
            <person name="Liu T."/>
            <person name="Pan Y.S."/>
            <person name="Xia L.Y."/>
            <person name="Li J."/>
            <person name="Zhao F."/>
            <person name="Cao W.C."/>
        </authorList>
    </citation>
    <scope>NUCLEOTIDE SEQUENCE</scope>
    <source>
        <strain evidence="14">Rmic-2018</strain>
    </source>
</reference>
<sequence length="1114" mass="124291">MDNMPVVINIPNLSTGNLIAPLEGVRAQSLTCFTNAVVSAYPVLKSFYVNVIDDKSISVNWEAWSPERGDKGVGEPNGYIVRFKERAANSWNQTDIIPDPENGTLLADITDLKANTEYRVQVLVHDVSGHVHSQTAPTATVRTQCGAPLSSPINFSHKEMTDGMVNVTWQLPERSQWQCAAVSVKAQINDGDPQLSNKTGFIFQTTPFTTYHIQARLETSRGVGPWSDPYEFTTPEEAPGEMSSPYNERLSAKTYKLRWQPPAVANGILRRYDLLLNVDGLRGVQCPEFQAPDGINVSFPANVTSAVFENLTASARYSLRIRATTVKDGPWKYDELSTLEEVPEATPQGLKVTKVTGRSAVVSWQPPDCTKVNGQVTAYHLNRNSMAKWASNEFSTTQLENGLEMDDLVPFTKYKITVSAENSAGVGPSAAFSFRTAPSAPPAPTNLTVYSASSEHLAFSWLPPYPPYGLLESYTVLYKPAQESRFRYTPELLAEQATCDGDAEARSGHHCAIIAPLVPNMEYHVVVTLNNLLSSEHNVSMDVSAEERQAQFRNLTPGTPYVARVEARTSVGYGETVEIPVHTRPSLPVIGTKVELKDVDDNSITLQLKRPDRYYYVVVQRHDQKINRSRRSTDRSEKNAGGPREWTEGTPDYNESVAMNLSYYMAAKMSPEEVTKRGDFTVGDGLYYGGYYNAPLVPESTYSVGLAAEVDFEGDRRISYTLLSEPVTAASLSIVDDNDGLEFEMEEMGGTDTDIRSKPLPVSDLQDYVQRMLACDGLKSEFINQPKGRQFPTIEAQRIENKIKNRYGNLLAYDYTRVKLRSIPGVPFSDYINANYIDAPSRSQYKTFWRMVWQENVCKIVMLTGLVENGKTKCEKYWPDKTATYGDVQVHFIAEETFPEYCVRQLHMTMADNTREVKHFHLTSWPDHGVPLYPNTLLTFRRKVNQYRTFNEAPVVVHCSAGVGRTGAYILLENLIEQAQAEGVVDVVGQLSLMRQSRMNVVETLNHRQVLKPKIVRRDERSWSTSCGDKPVELGSVLKNGMCSRNGVWSCILPMALEANLEGPGERARLSSEPRGSSSSFRRIVWRRGCCYACESTANVRASEKGNLCQGQPA</sequence>
<dbReference type="InterPro" id="IPR003595">
    <property type="entry name" value="Tyr_Pase_cat"/>
</dbReference>
<evidence type="ECO:0000259" key="12">
    <source>
        <dbReference type="PROSITE" id="PS50056"/>
    </source>
</evidence>
<protein>
    <recommendedName>
        <fullName evidence="16">Protein-tyrosine-phosphatase</fullName>
    </recommendedName>
</protein>
<dbReference type="GO" id="GO:0016020">
    <property type="term" value="C:membrane"/>
    <property type="evidence" value="ECO:0007669"/>
    <property type="project" value="UniProtKB-SubCell"/>
</dbReference>
<evidence type="ECO:0000256" key="2">
    <source>
        <dbReference type="ARBA" id="ARBA00022692"/>
    </source>
</evidence>
<dbReference type="Pfam" id="PF23144">
    <property type="entry name" value="Fn3_PTPRU"/>
    <property type="match status" value="1"/>
</dbReference>
<evidence type="ECO:0000313" key="15">
    <source>
        <dbReference type="Proteomes" id="UP000821866"/>
    </source>
</evidence>
<dbReference type="InterPro" id="IPR057598">
    <property type="entry name" value="Fn3_PTPRU"/>
</dbReference>
<dbReference type="Pfam" id="PF00041">
    <property type="entry name" value="fn3"/>
    <property type="match status" value="2"/>
</dbReference>
<dbReference type="InterPro" id="IPR036116">
    <property type="entry name" value="FN3_sf"/>
</dbReference>
<evidence type="ECO:0000256" key="1">
    <source>
        <dbReference type="ARBA" id="ARBA00004479"/>
    </source>
</evidence>
<evidence type="ECO:0000256" key="9">
    <source>
        <dbReference type="ARBA" id="ARBA00023180"/>
    </source>
</evidence>
<keyword evidence="9" id="KW-0325">Glycoprotein</keyword>
<accession>A0A9J6EKU2</accession>
<dbReference type="Gene3D" id="2.60.40.10">
    <property type="entry name" value="Immunoglobulins"/>
    <property type="match status" value="5"/>
</dbReference>
<keyword evidence="7" id="KW-1133">Transmembrane helix</keyword>
<evidence type="ECO:0000259" key="11">
    <source>
        <dbReference type="PROSITE" id="PS50055"/>
    </source>
</evidence>
<evidence type="ECO:0000259" key="13">
    <source>
        <dbReference type="PROSITE" id="PS50853"/>
    </source>
</evidence>
<evidence type="ECO:0000256" key="6">
    <source>
        <dbReference type="ARBA" id="ARBA00022912"/>
    </source>
</evidence>
<dbReference type="GO" id="GO:0048666">
    <property type="term" value="P:neuron development"/>
    <property type="evidence" value="ECO:0007669"/>
    <property type="project" value="UniProtKB-ARBA"/>
</dbReference>
<dbReference type="InterPro" id="IPR003961">
    <property type="entry name" value="FN3_dom"/>
</dbReference>
<dbReference type="GO" id="GO:0004725">
    <property type="term" value="F:protein tyrosine phosphatase activity"/>
    <property type="evidence" value="ECO:0007669"/>
    <property type="project" value="InterPro"/>
</dbReference>
<dbReference type="Pfam" id="PF00102">
    <property type="entry name" value="Y_phosphatase"/>
    <property type="match status" value="1"/>
</dbReference>
<dbReference type="PRINTS" id="PR00700">
    <property type="entry name" value="PRTYPHPHTASE"/>
</dbReference>
<dbReference type="Proteomes" id="UP000821866">
    <property type="component" value="Chromosome 11"/>
</dbReference>
<dbReference type="PANTHER" id="PTHR46957:SF3">
    <property type="entry name" value="CYTOKINE RECEPTOR"/>
    <property type="match status" value="1"/>
</dbReference>
<evidence type="ECO:0000256" key="5">
    <source>
        <dbReference type="ARBA" id="ARBA00022801"/>
    </source>
</evidence>
<dbReference type="SMART" id="SM00194">
    <property type="entry name" value="PTPc"/>
    <property type="match status" value="1"/>
</dbReference>
<evidence type="ECO:0000256" key="8">
    <source>
        <dbReference type="ARBA" id="ARBA00023136"/>
    </source>
</evidence>
<feature type="domain" description="Fibronectin type-III" evidence="13">
    <location>
        <begin position="238"/>
        <end position="345"/>
    </location>
</feature>
<feature type="domain" description="Tyrosine specific protein phosphatases" evidence="12">
    <location>
        <begin position="938"/>
        <end position="1009"/>
    </location>
</feature>
<evidence type="ECO:0000256" key="7">
    <source>
        <dbReference type="ARBA" id="ARBA00022989"/>
    </source>
</evidence>
<dbReference type="FunFam" id="2.60.40.10:FF:000028">
    <property type="entry name" value="Neuronal cell adhesion molecule"/>
    <property type="match status" value="1"/>
</dbReference>
<keyword evidence="15" id="KW-1185">Reference proteome</keyword>
<evidence type="ECO:0008006" key="16">
    <source>
        <dbReference type="Google" id="ProtNLM"/>
    </source>
</evidence>
<dbReference type="InterPro" id="IPR000242">
    <property type="entry name" value="PTP_cat"/>
</dbReference>
<feature type="domain" description="Tyrosine-protein phosphatase" evidence="11">
    <location>
        <begin position="778"/>
        <end position="1018"/>
    </location>
</feature>
<dbReference type="SMART" id="SM00060">
    <property type="entry name" value="FN3"/>
    <property type="match status" value="6"/>
</dbReference>
<dbReference type="FunFam" id="3.90.190.10:FF:000185">
    <property type="entry name" value="Predicted protein"/>
    <property type="match status" value="1"/>
</dbReference>
<keyword evidence="2" id="KW-0812">Transmembrane</keyword>
<dbReference type="PROSITE" id="PS50853">
    <property type="entry name" value="FN3"/>
    <property type="match status" value="5"/>
</dbReference>
<dbReference type="CDD" id="cd00063">
    <property type="entry name" value="FN3"/>
    <property type="match status" value="4"/>
</dbReference>
<proteinExistence type="predicted"/>
<dbReference type="Gene3D" id="3.90.190.10">
    <property type="entry name" value="Protein tyrosine phosphatase superfamily"/>
    <property type="match status" value="1"/>
</dbReference>
<comment type="subcellular location">
    <subcellularLocation>
        <location evidence="1">Membrane</location>
        <topology evidence="1">Single-pass type I membrane protein</topology>
    </subcellularLocation>
</comment>
<evidence type="ECO:0000256" key="10">
    <source>
        <dbReference type="SAM" id="MobiDB-lite"/>
    </source>
</evidence>
<feature type="domain" description="Fibronectin type-III" evidence="13">
    <location>
        <begin position="151"/>
        <end position="237"/>
    </location>
</feature>
<dbReference type="AlphaFoldDB" id="A0A9J6EKU2"/>
<feature type="domain" description="Fibronectin type-III" evidence="13">
    <location>
        <begin position="346"/>
        <end position="440"/>
    </location>
</feature>
<keyword evidence="3" id="KW-0732">Signal</keyword>
<comment type="caution">
    <text evidence="14">The sequence shown here is derived from an EMBL/GenBank/DDBJ whole genome shotgun (WGS) entry which is preliminary data.</text>
</comment>
<dbReference type="SUPFAM" id="SSF49265">
    <property type="entry name" value="Fibronectin type III"/>
    <property type="match status" value="4"/>
</dbReference>
<keyword evidence="6" id="KW-0904">Protein phosphatase</keyword>
<evidence type="ECO:0000256" key="3">
    <source>
        <dbReference type="ARBA" id="ARBA00022729"/>
    </source>
</evidence>
<name>A0A9J6EKU2_RHIMP</name>
<dbReference type="SUPFAM" id="SSF52799">
    <property type="entry name" value="(Phosphotyrosine protein) phosphatases II"/>
    <property type="match status" value="1"/>
</dbReference>
<dbReference type="InterPro" id="IPR016130">
    <property type="entry name" value="Tyr_Pase_AS"/>
</dbReference>
<gene>
    <name evidence="14" type="ORF">HPB51_003190</name>
</gene>
<dbReference type="InterPro" id="IPR050713">
    <property type="entry name" value="RTP_Phos/Ushers"/>
</dbReference>
<feature type="domain" description="Fibronectin type-III" evidence="13">
    <location>
        <begin position="443"/>
        <end position="559"/>
    </location>
</feature>
<feature type="region of interest" description="Disordered" evidence="10">
    <location>
        <begin position="626"/>
        <end position="652"/>
    </location>
</feature>
<dbReference type="VEuPathDB" id="VectorBase:LOC119181715"/>
<reference evidence="14" key="2">
    <citation type="submission" date="2021-09" db="EMBL/GenBank/DDBJ databases">
        <authorList>
            <person name="Jia N."/>
            <person name="Wang J."/>
            <person name="Shi W."/>
            <person name="Du L."/>
            <person name="Sun Y."/>
            <person name="Zhan W."/>
            <person name="Jiang J."/>
            <person name="Wang Q."/>
            <person name="Zhang B."/>
            <person name="Ji P."/>
            <person name="Sakyi L.B."/>
            <person name="Cui X."/>
            <person name="Yuan T."/>
            <person name="Jiang B."/>
            <person name="Yang W."/>
            <person name="Lam T.T.-Y."/>
            <person name="Chang Q."/>
            <person name="Ding S."/>
            <person name="Wang X."/>
            <person name="Zhu J."/>
            <person name="Ruan X."/>
            <person name="Zhao L."/>
            <person name="Wei J."/>
            <person name="Que T."/>
            <person name="Du C."/>
            <person name="Cheng J."/>
            <person name="Dai P."/>
            <person name="Han X."/>
            <person name="Huang E."/>
            <person name="Gao Y."/>
            <person name="Liu J."/>
            <person name="Shao H."/>
            <person name="Ye R."/>
            <person name="Li L."/>
            <person name="Wei W."/>
            <person name="Wang X."/>
            <person name="Wang C."/>
            <person name="Huo Q."/>
            <person name="Li W."/>
            <person name="Guo W."/>
            <person name="Chen H."/>
            <person name="Chen S."/>
            <person name="Zhou L."/>
            <person name="Zhou L."/>
            <person name="Ni X."/>
            <person name="Tian J."/>
            <person name="Zhou Y."/>
            <person name="Sheng Y."/>
            <person name="Liu T."/>
            <person name="Pan Y."/>
            <person name="Xia L."/>
            <person name="Li J."/>
            <person name="Zhao F."/>
            <person name="Cao W."/>
        </authorList>
    </citation>
    <scope>NUCLEOTIDE SEQUENCE</scope>
    <source>
        <strain evidence="14">Rmic-2018</strain>
        <tissue evidence="14">Larvae</tissue>
    </source>
</reference>
<feature type="domain" description="Fibronectin type-III" evidence="13">
    <location>
        <begin position="43"/>
        <end position="146"/>
    </location>
</feature>
<dbReference type="PROSITE" id="PS00383">
    <property type="entry name" value="TYR_PHOSPHATASE_1"/>
    <property type="match status" value="1"/>
</dbReference>
<dbReference type="InterPro" id="IPR000387">
    <property type="entry name" value="Tyr_Pase_dom"/>
</dbReference>
<dbReference type="SMART" id="SM00404">
    <property type="entry name" value="PTPc_motif"/>
    <property type="match status" value="1"/>
</dbReference>
<dbReference type="PANTHER" id="PTHR46957">
    <property type="entry name" value="CYTOKINE RECEPTOR"/>
    <property type="match status" value="1"/>
</dbReference>
<dbReference type="InterPro" id="IPR013783">
    <property type="entry name" value="Ig-like_fold"/>
</dbReference>
<keyword evidence="5" id="KW-0378">Hydrolase</keyword>
<dbReference type="InterPro" id="IPR029021">
    <property type="entry name" value="Prot-tyrosine_phosphatase-like"/>
</dbReference>